<protein>
    <recommendedName>
        <fullName evidence="3">Phosphoribosylformimino-5-aminoimidazole carboxamide ribotide isomerase related protein</fullName>
    </recommendedName>
</protein>
<dbReference type="GO" id="GO:0000105">
    <property type="term" value="P:L-histidine biosynthetic process"/>
    <property type="evidence" value="ECO:0007669"/>
    <property type="project" value="InterPro"/>
</dbReference>
<dbReference type="EMBL" id="UOGC01000105">
    <property type="protein sequence ID" value="VAX20468.1"/>
    <property type="molecule type" value="Genomic_DNA"/>
</dbReference>
<dbReference type="GO" id="GO:0000162">
    <property type="term" value="P:L-tryptophan biosynthetic process"/>
    <property type="evidence" value="ECO:0007669"/>
    <property type="project" value="TreeGrafter"/>
</dbReference>
<dbReference type="GO" id="GO:0005737">
    <property type="term" value="C:cytoplasm"/>
    <property type="evidence" value="ECO:0007669"/>
    <property type="project" value="TreeGrafter"/>
</dbReference>
<gene>
    <name evidence="2" type="ORF">MNBD_NITROSPINAE01-262</name>
</gene>
<sequence>MTRRQPLIVPVLDIKGGDVVAATGGDRKKYKPVRAPIFTSSDPVSIVKRYNALFNFNLFYVADLDAITGNGDNSKSISQLLGMAGYKFLIDGGYKKLSDIQHHHRGTPIIATETFMQWDSSESLSGTLVSIDTNGENLISPVPNATVKQILQKARRRGAKRFIHLKLDVVGTENFAQNLLIPPQEDEEWFAGGGVRSQSDLQTLAATGYAGALVATALYKGSLP</sequence>
<proteinExistence type="inferred from homology"/>
<dbReference type="Gene3D" id="3.20.20.70">
    <property type="entry name" value="Aldolase class I"/>
    <property type="match status" value="1"/>
</dbReference>
<dbReference type="AlphaFoldDB" id="A0A3B1C9B5"/>
<reference evidence="2" key="1">
    <citation type="submission" date="2018-06" db="EMBL/GenBank/DDBJ databases">
        <authorList>
            <person name="Zhirakovskaya E."/>
        </authorList>
    </citation>
    <scope>NUCLEOTIDE SEQUENCE</scope>
</reference>
<comment type="similarity">
    <text evidence="1">Belongs to the HisA/HisF family.</text>
</comment>
<evidence type="ECO:0000313" key="2">
    <source>
        <dbReference type="EMBL" id="VAX20468.1"/>
    </source>
</evidence>
<organism evidence="2">
    <name type="scientific">hydrothermal vent metagenome</name>
    <dbReference type="NCBI Taxonomy" id="652676"/>
    <lineage>
        <taxon>unclassified sequences</taxon>
        <taxon>metagenomes</taxon>
        <taxon>ecological metagenomes</taxon>
    </lineage>
</organism>
<dbReference type="GO" id="GO:0003949">
    <property type="term" value="F:1-(5-phosphoribosyl)-5-[(5-phosphoribosylamino)methylideneamino]imidazole-4-carboxamide isomerase activity"/>
    <property type="evidence" value="ECO:0007669"/>
    <property type="project" value="InterPro"/>
</dbReference>
<dbReference type="SUPFAM" id="SSF51366">
    <property type="entry name" value="Ribulose-phoshate binding barrel"/>
    <property type="match status" value="1"/>
</dbReference>
<evidence type="ECO:0008006" key="3">
    <source>
        <dbReference type="Google" id="ProtNLM"/>
    </source>
</evidence>
<evidence type="ECO:0000256" key="1">
    <source>
        <dbReference type="ARBA" id="ARBA00009667"/>
    </source>
</evidence>
<dbReference type="InterPro" id="IPR044524">
    <property type="entry name" value="Isoase_HisA-like"/>
</dbReference>
<name>A0A3B1C9B5_9ZZZZ</name>
<dbReference type="InterPro" id="IPR006062">
    <property type="entry name" value="His_biosynth"/>
</dbReference>
<dbReference type="PANTHER" id="PTHR43090:SF2">
    <property type="entry name" value="1-(5-PHOSPHORIBOSYL)-5-[(5-PHOSPHORIBOSYLAMINO)METHYLIDENEAMINO] IMIDAZOLE-4-CARBOXAMIDE ISOMERASE"/>
    <property type="match status" value="1"/>
</dbReference>
<dbReference type="PANTHER" id="PTHR43090">
    <property type="entry name" value="1-(5-PHOSPHORIBOSYL)-5-[(5-PHOSPHORIBOSYLAMINO)METHYLIDENEAMINO] IMIDAZOLE-4-CARBOXAMIDE ISOMERASE"/>
    <property type="match status" value="1"/>
</dbReference>
<dbReference type="InterPro" id="IPR011060">
    <property type="entry name" value="RibuloseP-bd_barrel"/>
</dbReference>
<accession>A0A3B1C9B5</accession>
<dbReference type="Pfam" id="PF00977">
    <property type="entry name" value="His_biosynth"/>
    <property type="match status" value="1"/>
</dbReference>
<dbReference type="InterPro" id="IPR013785">
    <property type="entry name" value="Aldolase_TIM"/>
</dbReference>